<feature type="compositionally biased region" description="Basic and acidic residues" evidence="2">
    <location>
        <begin position="252"/>
        <end position="261"/>
    </location>
</feature>
<gene>
    <name evidence="4" type="ORF">QBC40DRAFT_89329</name>
</gene>
<proteinExistence type="inferred from homology"/>
<evidence type="ECO:0000259" key="3">
    <source>
        <dbReference type="Pfam" id="PF00144"/>
    </source>
</evidence>
<reference evidence="4" key="2">
    <citation type="submission" date="2023-05" db="EMBL/GenBank/DDBJ databases">
        <authorList>
            <consortium name="Lawrence Berkeley National Laboratory"/>
            <person name="Steindorff A."/>
            <person name="Hensen N."/>
            <person name="Bonometti L."/>
            <person name="Westerberg I."/>
            <person name="Brannstrom I.O."/>
            <person name="Guillou S."/>
            <person name="Cros-Aarteil S."/>
            <person name="Calhoun S."/>
            <person name="Haridas S."/>
            <person name="Kuo A."/>
            <person name="Mondo S."/>
            <person name="Pangilinan J."/>
            <person name="Riley R."/>
            <person name="Labutti K."/>
            <person name="Andreopoulos B."/>
            <person name="Lipzen A."/>
            <person name="Chen C."/>
            <person name="Yanf M."/>
            <person name="Daum C."/>
            <person name="Ng V."/>
            <person name="Clum A."/>
            <person name="Ohm R."/>
            <person name="Martin F."/>
            <person name="Silar P."/>
            <person name="Natvig D."/>
            <person name="Lalanne C."/>
            <person name="Gautier V."/>
            <person name="Ament-Velasquez S.L."/>
            <person name="Kruys A."/>
            <person name="Hutchinson M.I."/>
            <person name="Powell A.J."/>
            <person name="Barry K."/>
            <person name="Miller A.N."/>
            <person name="Grigoriev I.V."/>
            <person name="Debuchy R."/>
            <person name="Gladieux P."/>
            <person name="Thoren M.H."/>
            <person name="Johannesson H."/>
        </authorList>
    </citation>
    <scope>NUCLEOTIDE SEQUENCE</scope>
    <source>
        <strain evidence="4">CBS 315.58</strain>
    </source>
</reference>
<name>A0AAN6XEN3_9PEZI</name>
<dbReference type="Pfam" id="PF00144">
    <property type="entry name" value="Beta-lactamase"/>
    <property type="match status" value="1"/>
</dbReference>
<dbReference type="InterPro" id="IPR050491">
    <property type="entry name" value="AmpC-like"/>
</dbReference>
<organism evidence="4 5">
    <name type="scientific">Triangularia verruculosa</name>
    <dbReference type="NCBI Taxonomy" id="2587418"/>
    <lineage>
        <taxon>Eukaryota</taxon>
        <taxon>Fungi</taxon>
        <taxon>Dikarya</taxon>
        <taxon>Ascomycota</taxon>
        <taxon>Pezizomycotina</taxon>
        <taxon>Sordariomycetes</taxon>
        <taxon>Sordariomycetidae</taxon>
        <taxon>Sordariales</taxon>
        <taxon>Podosporaceae</taxon>
        <taxon>Triangularia</taxon>
    </lineage>
</organism>
<reference evidence="4" key="1">
    <citation type="journal article" date="2023" name="Mol. Phylogenet. Evol.">
        <title>Genome-scale phylogeny and comparative genomics of the fungal order Sordariales.</title>
        <authorList>
            <person name="Hensen N."/>
            <person name="Bonometti L."/>
            <person name="Westerberg I."/>
            <person name="Brannstrom I.O."/>
            <person name="Guillou S."/>
            <person name="Cros-Aarteil S."/>
            <person name="Calhoun S."/>
            <person name="Haridas S."/>
            <person name="Kuo A."/>
            <person name="Mondo S."/>
            <person name="Pangilinan J."/>
            <person name="Riley R."/>
            <person name="LaButti K."/>
            <person name="Andreopoulos B."/>
            <person name="Lipzen A."/>
            <person name="Chen C."/>
            <person name="Yan M."/>
            <person name="Daum C."/>
            <person name="Ng V."/>
            <person name="Clum A."/>
            <person name="Steindorff A."/>
            <person name="Ohm R.A."/>
            <person name="Martin F."/>
            <person name="Silar P."/>
            <person name="Natvig D.O."/>
            <person name="Lalanne C."/>
            <person name="Gautier V."/>
            <person name="Ament-Velasquez S.L."/>
            <person name="Kruys A."/>
            <person name="Hutchinson M.I."/>
            <person name="Powell A.J."/>
            <person name="Barry K."/>
            <person name="Miller A.N."/>
            <person name="Grigoriev I.V."/>
            <person name="Debuchy R."/>
            <person name="Gladieux P."/>
            <person name="Hiltunen Thoren M."/>
            <person name="Johannesson H."/>
        </authorList>
    </citation>
    <scope>NUCLEOTIDE SEQUENCE</scope>
    <source>
        <strain evidence="4">CBS 315.58</strain>
    </source>
</reference>
<dbReference type="EMBL" id="MU863941">
    <property type="protein sequence ID" value="KAK4198733.1"/>
    <property type="molecule type" value="Genomic_DNA"/>
</dbReference>
<dbReference type="SUPFAM" id="SSF56601">
    <property type="entry name" value="beta-lactamase/transpeptidase-like"/>
    <property type="match status" value="1"/>
</dbReference>
<protein>
    <submittedName>
        <fullName evidence="4">Beta-lactamase/transpeptidase-like protein</fullName>
    </submittedName>
</protein>
<dbReference type="Gene3D" id="3.40.710.10">
    <property type="entry name" value="DD-peptidase/beta-lactamase superfamily"/>
    <property type="match status" value="1"/>
</dbReference>
<feature type="domain" description="Beta-lactamase-related" evidence="3">
    <location>
        <begin position="41"/>
        <end position="459"/>
    </location>
</feature>
<dbReference type="InterPro" id="IPR001466">
    <property type="entry name" value="Beta-lactam-related"/>
</dbReference>
<dbReference type="PANTHER" id="PTHR46825:SF14">
    <property type="entry name" value="BETA-LACTAMASE-RELATED DOMAIN-CONTAINING PROTEIN"/>
    <property type="match status" value="1"/>
</dbReference>
<dbReference type="PANTHER" id="PTHR46825">
    <property type="entry name" value="D-ALANYL-D-ALANINE-CARBOXYPEPTIDASE/ENDOPEPTIDASE AMPH"/>
    <property type="match status" value="1"/>
</dbReference>
<evidence type="ECO:0000313" key="4">
    <source>
        <dbReference type="EMBL" id="KAK4198733.1"/>
    </source>
</evidence>
<comment type="similarity">
    <text evidence="1">Belongs to the peptidase S12 family.</text>
</comment>
<accession>A0AAN6XEN3</accession>
<sequence length="643" mass="70668">MPRSFVAPRTPREKHASNIAGSLLQSTTTHLQTVFSASGNVGGSIGLLDDGTYAFRNIGACAIDDDQCPTETTTYLISSMTKPFMGLAISLLVADKTYGICFETPVKTIIPELEGRTRLSSEQPESELTIAHLLAHRSEFLKYTNLWESPGGVVPWTTIDPVLSLLRHMPLSSKYTAGSFDNGRNYSNECFALLAEVIERVTRIPWGKFVTEKILKPLHLNNTFAGVPKHDAHKRSNFVASHTVSVDGLIPGRHEQSDSRSRSCKASPKAEPLLIQPSQACFAGPGYKQTPMGAAAGMLSSARDLLKFYDHLLQAFHSLSTASNGPNHGVSEIERGMAIWWKHILSRTEAGNSIYAGGWNTTQIPWSPCDVRHRWPGSDGDNARRLLRAMEDTHSGGVHTANRIWYFFQQLAVGGGSGGKRLALYHGGNMVGATSFCFLVPSLNQAVVVLCNTRGFQLDAANLTCMFLADALARKVTNPRAIKTLCSNLDTVIRHIKGSYIRDLALYETRLDELYPCVADANDFAGCIGRFQLAEGVFADIFRDVGDALKFQLYGQGFRYPLRVRHDICAASSDVTMTFAMSMKDLVPLGVGGNNRLDIRDFELVFKGRDGPGGPFEAFVWVFDREGIQADGDMEVFTWKRVA</sequence>
<comment type="caution">
    <text evidence="4">The sequence shown here is derived from an EMBL/GenBank/DDBJ whole genome shotgun (WGS) entry which is preliminary data.</text>
</comment>
<feature type="region of interest" description="Disordered" evidence="2">
    <location>
        <begin position="249"/>
        <end position="269"/>
    </location>
</feature>
<keyword evidence="5" id="KW-1185">Reference proteome</keyword>
<dbReference type="AlphaFoldDB" id="A0AAN6XEN3"/>
<dbReference type="Proteomes" id="UP001303160">
    <property type="component" value="Unassembled WGS sequence"/>
</dbReference>
<evidence type="ECO:0000256" key="1">
    <source>
        <dbReference type="ARBA" id="ARBA00038215"/>
    </source>
</evidence>
<evidence type="ECO:0000313" key="5">
    <source>
        <dbReference type="Proteomes" id="UP001303160"/>
    </source>
</evidence>
<dbReference type="InterPro" id="IPR012338">
    <property type="entry name" value="Beta-lactam/transpept-like"/>
</dbReference>
<evidence type="ECO:0000256" key="2">
    <source>
        <dbReference type="SAM" id="MobiDB-lite"/>
    </source>
</evidence>